<feature type="domain" description="Ig-like" evidence="3">
    <location>
        <begin position="8"/>
        <end position="88"/>
    </location>
</feature>
<proteinExistence type="predicted"/>
<dbReference type="InterPro" id="IPR013783">
    <property type="entry name" value="Ig-like_fold"/>
</dbReference>
<gene>
    <name evidence="4" type="ORF">OKIOD_LOCUS2878</name>
</gene>
<dbReference type="Gene3D" id="2.60.40.10">
    <property type="entry name" value="Immunoglobulins"/>
    <property type="match status" value="9"/>
</dbReference>
<dbReference type="InterPro" id="IPR036179">
    <property type="entry name" value="Ig-like_dom_sf"/>
</dbReference>
<dbReference type="PROSITE" id="PS50835">
    <property type="entry name" value="IG_LIKE"/>
    <property type="match status" value="6"/>
</dbReference>
<dbReference type="Proteomes" id="UP001158576">
    <property type="component" value="Chromosome PAR"/>
</dbReference>
<dbReference type="SUPFAM" id="SSF48726">
    <property type="entry name" value="Immunoglobulin"/>
    <property type="match status" value="11"/>
</dbReference>
<sequence>MTSNRCAPQFLKPLSGTMEITEGEELVLDVTVHGKPAPEVEWTLNGDEIKVCRPLVNDKHHRLVIPAVSKQHTGEYRASVQNSSGRVSSALWLAVVPKKTRRSAYVANRSGSMNANNSNSIYFSNPLATSSMREERSYGSLGRAGSVESLTGARRAPGFLSRPKPSVIRPGEEITLKASLLGQPSPRVTWEKNGRLVAEDERTTISSEGKQHVLSIVRACHSDSGTYKITARNPLGRQHASATIRVSETAESISKTHSTSTEEDRVSSSQGSSQNRSYAVLGRSPNLQMNTAPPERSTYLSMDKTYENTDTYTVARDYDLESTGSNKSIQSIRSSLKALSVTSRSDHSDTQRSIPSIPYSSHTSTIAPPCVTEPLETVISEVGSYVTIEATVIGGVGEPVWRFNGSSELPNGIFHRRFGDKYRLRVRGIHEDLFGEYSLTVTNAGGSETVSCFIHNKNIPVDQGIQTAADTPVNFKKTLSDATYVEGDSLKLSAELEGYSEPIVRWFFEDERFETSEENDIHLVQNGSIYELHVKNLLVDDSGTYTIVAQHPITSATIESQCEVTVRQAPPSLIHVPAEIRVRAGHGFSLEVEATCTRVTWSFDDQVAEMIAPNRFMFSVDNCTQGGRITIIAENETGVDEGTTNLIVVDPPVNPPRIIQDLPSEAEAKLGEPIMLTIKYTGLATSITWMLNDAPLPVFIDVYSRTLAEGGYSQISIEKMALECEGLLTCLIANKSHTKVSKCNIRYTRVAPDFTSTPVEQISVNEGSPLVLGCEFTGVPVPTVTWMKNKEPVTNALFTENESVSKLEIASTTEDDEGQYHLIVQNEAGLASYTVNVKVNQKIPEPPREETEPAAIIEHLKDKTFIEQDDIVLRCRVTGKPTPTICWYFLEELIWEGPPDDEGLTELVLKDCWAEDMGKYSVKATNSTGSVSSSCYVKVHLRIRPMHEQQVAVEPMETIVEVSEHSRTTSADSHRTEQNESEWDENPNITLTMANFEEKQSEAEAESGNSDVFIRREVTATEYFTAVDKSDAENRTFTVENLKFDKLRVSSQENSSFVDNSVLPAQNETYTVDKFSLSAVREQSAPEFVQASDDAAKDGKPFGWTFEISNCDQLSIQRINDDEAIDLEIDGSDFILERVENTFKFSIREVFPDDAGLYQLVASNEFASSSKTLNLSVEKDGSEPKIVKRPSSAEVHENDLLTLSALTVGDPMPDVCWKLNDRTFTEGRTDGVTVTVNYEDDQVCSTLKILKFDKSLAGKALFVAQNVHAEVQAPFYLTLIRPDSAPKSSSDDTGVNQFDFRSQLKSRVETRSVTADDLRSHEVEQVDFRSNLKKSKTAENLADMEDEEPESLDELHKALAKRLAKQQNNPSTSSESDGDQRGPYAENSAASSSSKASTVQQVIAHSEEPVHSQPLETSDANVERVDDADVRQGPFPRFLKPLTHREFALGQPFELSVEVIHADEVIWTLEDQVIEAEPEEGLHVLTEAGTSFPAYPEGKTHILRVASSMMEDTGTYEVFLKNASGTSSSAASISIYAPKDNEAT</sequence>
<dbReference type="InterPro" id="IPR003599">
    <property type="entry name" value="Ig_sub"/>
</dbReference>
<feature type="compositionally biased region" description="Low complexity" evidence="2">
    <location>
        <begin position="1388"/>
        <end position="1397"/>
    </location>
</feature>
<name>A0ABN7RV17_OIKDI</name>
<feature type="domain" description="Ig-like" evidence="3">
    <location>
        <begin position="157"/>
        <end position="247"/>
    </location>
</feature>
<dbReference type="Pfam" id="PF07679">
    <property type="entry name" value="I-set"/>
    <property type="match status" value="7"/>
</dbReference>
<feature type="compositionally biased region" description="Polar residues" evidence="2">
    <location>
        <begin position="1365"/>
        <end position="1375"/>
    </location>
</feature>
<keyword evidence="5" id="KW-1185">Reference proteome</keyword>
<feature type="region of interest" description="Disordered" evidence="2">
    <location>
        <begin position="1362"/>
        <end position="1425"/>
    </location>
</feature>
<accession>A0ABN7RV17</accession>
<dbReference type="PANTHER" id="PTHR13817">
    <property type="entry name" value="TITIN"/>
    <property type="match status" value="1"/>
</dbReference>
<feature type="domain" description="Ig-like" evidence="3">
    <location>
        <begin position="656"/>
        <end position="741"/>
    </location>
</feature>
<dbReference type="InterPro" id="IPR013098">
    <property type="entry name" value="Ig_I-set"/>
</dbReference>
<evidence type="ECO:0000259" key="3">
    <source>
        <dbReference type="PROSITE" id="PS50835"/>
    </source>
</evidence>
<feature type="region of interest" description="Disordered" evidence="2">
    <location>
        <begin position="964"/>
        <end position="985"/>
    </location>
</feature>
<evidence type="ECO:0000313" key="5">
    <source>
        <dbReference type="Proteomes" id="UP001158576"/>
    </source>
</evidence>
<feature type="compositionally biased region" description="Basic and acidic residues" evidence="2">
    <location>
        <begin position="964"/>
        <end position="978"/>
    </location>
</feature>
<dbReference type="SMART" id="SM00409">
    <property type="entry name" value="IG"/>
    <property type="match status" value="9"/>
</dbReference>
<feature type="region of interest" description="Disordered" evidence="2">
    <location>
        <begin position="237"/>
        <end position="297"/>
    </location>
</feature>
<feature type="domain" description="Ig-like" evidence="3">
    <location>
        <begin position="853"/>
        <end position="938"/>
    </location>
</feature>
<evidence type="ECO:0000256" key="1">
    <source>
        <dbReference type="ARBA" id="ARBA00022737"/>
    </source>
</evidence>
<feature type="domain" description="Ig-like" evidence="3">
    <location>
        <begin position="472"/>
        <end position="565"/>
    </location>
</feature>
<evidence type="ECO:0000256" key="2">
    <source>
        <dbReference type="SAM" id="MobiDB-lite"/>
    </source>
</evidence>
<dbReference type="SMART" id="SM00408">
    <property type="entry name" value="IGc2"/>
    <property type="match status" value="5"/>
</dbReference>
<dbReference type="InterPro" id="IPR003598">
    <property type="entry name" value="Ig_sub2"/>
</dbReference>
<dbReference type="EMBL" id="OU015568">
    <property type="protein sequence ID" value="CAG5086691.1"/>
    <property type="molecule type" value="Genomic_DNA"/>
</dbReference>
<reference evidence="4 5" key="1">
    <citation type="submission" date="2021-04" db="EMBL/GenBank/DDBJ databases">
        <authorList>
            <person name="Bliznina A."/>
        </authorList>
    </citation>
    <scope>NUCLEOTIDE SEQUENCE [LARGE SCALE GENOMIC DNA]</scope>
</reference>
<protein>
    <submittedName>
        <fullName evidence="4">Oidioi.mRNA.OKI2018_I69.PAR.g11320.t1.cds</fullName>
    </submittedName>
</protein>
<dbReference type="PANTHER" id="PTHR13817:SF73">
    <property type="entry name" value="FIBRONECTIN TYPE-III DOMAIN-CONTAINING PROTEIN"/>
    <property type="match status" value="1"/>
</dbReference>
<feature type="compositionally biased region" description="Low complexity" evidence="2">
    <location>
        <begin position="267"/>
        <end position="277"/>
    </location>
</feature>
<feature type="compositionally biased region" description="Polar residues" evidence="2">
    <location>
        <begin position="351"/>
        <end position="361"/>
    </location>
</feature>
<feature type="region of interest" description="Disordered" evidence="2">
    <location>
        <begin position="341"/>
        <end position="361"/>
    </location>
</feature>
<feature type="domain" description="Ig-like" evidence="3">
    <location>
        <begin position="752"/>
        <end position="838"/>
    </location>
</feature>
<organism evidence="4 5">
    <name type="scientific">Oikopleura dioica</name>
    <name type="common">Tunicate</name>
    <dbReference type="NCBI Taxonomy" id="34765"/>
    <lineage>
        <taxon>Eukaryota</taxon>
        <taxon>Metazoa</taxon>
        <taxon>Chordata</taxon>
        <taxon>Tunicata</taxon>
        <taxon>Appendicularia</taxon>
        <taxon>Copelata</taxon>
        <taxon>Oikopleuridae</taxon>
        <taxon>Oikopleura</taxon>
    </lineage>
</organism>
<dbReference type="InterPro" id="IPR007110">
    <property type="entry name" value="Ig-like_dom"/>
</dbReference>
<feature type="compositionally biased region" description="Polar residues" evidence="2">
    <location>
        <begin position="240"/>
        <end position="259"/>
    </location>
</feature>
<evidence type="ECO:0000313" key="4">
    <source>
        <dbReference type="EMBL" id="CAG5086691.1"/>
    </source>
</evidence>
<keyword evidence="1" id="KW-0677">Repeat</keyword>
<dbReference type="InterPro" id="IPR050964">
    <property type="entry name" value="Striated_Muscle_Regulatory"/>
</dbReference>